<dbReference type="InterPro" id="IPR010300">
    <property type="entry name" value="CDO_1"/>
</dbReference>
<dbReference type="InterPro" id="IPR011051">
    <property type="entry name" value="RmlC_Cupin_sf"/>
</dbReference>
<evidence type="ECO:0000256" key="2">
    <source>
        <dbReference type="ARBA" id="ARBA00022723"/>
    </source>
</evidence>
<evidence type="ECO:0000256" key="5">
    <source>
        <dbReference type="ARBA" id="ARBA00023004"/>
    </source>
</evidence>
<evidence type="ECO:0000256" key="4">
    <source>
        <dbReference type="ARBA" id="ARBA00023002"/>
    </source>
</evidence>
<dbReference type="GO" id="GO:0008198">
    <property type="term" value="F:ferrous iron binding"/>
    <property type="evidence" value="ECO:0007669"/>
    <property type="project" value="TreeGrafter"/>
</dbReference>
<dbReference type="Gene3D" id="2.60.120.10">
    <property type="entry name" value="Jelly Rolls"/>
    <property type="match status" value="1"/>
</dbReference>
<dbReference type="HOGENOM" id="CLU_1022388_0_0_3"/>
<keyword evidence="3 7" id="KW-0223">Dioxygenase</keyword>
<comment type="similarity">
    <text evidence="1">Belongs to the cysteine dioxygenase family.</text>
</comment>
<keyword evidence="4" id="KW-0560">Oxidoreductase</keyword>
<accession>F4XVD3</accession>
<dbReference type="CDD" id="cd10548">
    <property type="entry name" value="cupin_CDO"/>
    <property type="match status" value="1"/>
</dbReference>
<dbReference type="SUPFAM" id="SSF51182">
    <property type="entry name" value="RmlC-like cupins"/>
    <property type="match status" value="1"/>
</dbReference>
<dbReference type="OrthoDB" id="461846at2"/>
<feature type="binding site" evidence="6">
    <location>
        <position position="174"/>
    </location>
    <ligand>
        <name>Fe cation</name>
        <dbReference type="ChEBI" id="CHEBI:24875"/>
        <note>catalytic</note>
    </ligand>
</feature>
<dbReference type="EMBL" id="GL890939">
    <property type="protein sequence ID" value="EGJ31481.1"/>
    <property type="molecule type" value="Genomic_DNA"/>
</dbReference>
<dbReference type="PANTHER" id="PTHR12918">
    <property type="entry name" value="CYSTEINE DIOXYGENASE"/>
    <property type="match status" value="1"/>
</dbReference>
<evidence type="ECO:0000313" key="7">
    <source>
        <dbReference type="EMBL" id="EGJ31481.1"/>
    </source>
</evidence>
<evidence type="ECO:0000256" key="6">
    <source>
        <dbReference type="PIRSR" id="PIRSR610300-51"/>
    </source>
</evidence>
<keyword evidence="8" id="KW-1185">Reference proteome</keyword>
<dbReference type="eggNOG" id="ENOG502ZHZY">
    <property type="taxonomic scope" value="Bacteria"/>
</dbReference>
<name>F4XVD3_9CYAN</name>
<dbReference type="RefSeq" id="WP_008186916.1">
    <property type="nucleotide sequence ID" value="NZ_GL890939.1"/>
</dbReference>
<dbReference type="InterPro" id="IPR014710">
    <property type="entry name" value="RmlC-like_jellyroll"/>
</dbReference>
<feature type="binding site" evidence="6">
    <location>
        <position position="172"/>
    </location>
    <ligand>
        <name>Fe cation</name>
        <dbReference type="ChEBI" id="CHEBI:24875"/>
        <note>catalytic</note>
    </ligand>
</feature>
<evidence type="ECO:0000256" key="3">
    <source>
        <dbReference type="ARBA" id="ARBA00022964"/>
    </source>
</evidence>
<keyword evidence="5 6" id="KW-0408">Iron</keyword>
<proteinExistence type="inferred from homology"/>
<dbReference type="Pfam" id="PF05995">
    <property type="entry name" value="CDO_I"/>
    <property type="match status" value="1"/>
</dbReference>
<keyword evidence="2 6" id="KW-0479">Metal-binding</keyword>
<reference evidence="8" key="1">
    <citation type="journal article" date="2011" name="Proc. Natl. Acad. Sci. U.S.A.">
        <title>Genomic insights into the physiology and ecology of the marine filamentous cyanobacterium Lyngbya majuscula.</title>
        <authorList>
            <person name="Jones A.C."/>
            <person name="Monroe E.A."/>
            <person name="Podell S."/>
            <person name="Hess W.R."/>
            <person name="Klages S."/>
            <person name="Esquenazi E."/>
            <person name="Niessen S."/>
            <person name="Hoover H."/>
            <person name="Rothmann M."/>
            <person name="Lasken R.S."/>
            <person name="Yates J.R.III."/>
            <person name="Reinhardt R."/>
            <person name="Kube M."/>
            <person name="Burkart M.D."/>
            <person name="Allen E.E."/>
            <person name="Dorrestein P.C."/>
            <person name="Gerwick W.H."/>
            <person name="Gerwick L."/>
        </authorList>
    </citation>
    <scope>NUCLEOTIDE SEQUENCE [LARGE SCALE GENOMIC DNA]</scope>
    <source>
        <strain evidence="8">3L</strain>
    </source>
</reference>
<dbReference type="GO" id="GO:0016702">
    <property type="term" value="F:oxidoreductase activity, acting on single donors with incorporation of molecular oxygen, incorporation of two atoms of oxygen"/>
    <property type="evidence" value="ECO:0007669"/>
    <property type="project" value="InterPro"/>
</dbReference>
<protein>
    <submittedName>
        <fullName evidence="7">Cysteine dioxygenase type I</fullName>
    </submittedName>
</protein>
<evidence type="ECO:0000256" key="1">
    <source>
        <dbReference type="ARBA" id="ARBA00006622"/>
    </source>
</evidence>
<gene>
    <name evidence="7" type="ORF">LYNGBM3L_39110</name>
</gene>
<organism evidence="7 8">
    <name type="scientific">Moorena producens 3L</name>
    <dbReference type="NCBI Taxonomy" id="489825"/>
    <lineage>
        <taxon>Bacteria</taxon>
        <taxon>Bacillati</taxon>
        <taxon>Cyanobacteriota</taxon>
        <taxon>Cyanophyceae</taxon>
        <taxon>Coleofasciculales</taxon>
        <taxon>Coleofasciculaceae</taxon>
        <taxon>Moorena</taxon>
    </lineage>
</organism>
<dbReference type="Proteomes" id="UP000003959">
    <property type="component" value="Unassembled WGS sequence"/>
</dbReference>
<evidence type="ECO:0000313" key="8">
    <source>
        <dbReference type="Proteomes" id="UP000003959"/>
    </source>
</evidence>
<dbReference type="AlphaFoldDB" id="F4XVD3"/>
<dbReference type="PANTHER" id="PTHR12918:SF1">
    <property type="entry name" value="CYSTEINE DIOXYGENASE TYPE 1"/>
    <property type="match status" value="1"/>
</dbReference>
<feature type="binding site" evidence="6">
    <location>
        <position position="227"/>
    </location>
    <ligand>
        <name>Fe cation</name>
        <dbReference type="ChEBI" id="CHEBI:24875"/>
        <note>catalytic</note>
    </ligand>
</feature>
<sequence length="272" mass="31581">MFSQCEILEDSKEQLKTIVREVCEPDNLPEQPELFELVQEYYQLATQKELAQEDGKRMAQMFELAVLDLQFDQCIDKVDQLISQSLQSSPSSGCSGLLSLEEFIYQVNAIAPQEMSMERFKDLAVKLNLSKKLIEQSISFKKSDYHTHLVCTTPFGNISVISWEPGQFSQIHVHEDKITIIRVYKGTLTHRFYDPVEHLHGKQGYRTKDEKKFIEGQLVCVGFHQTHQLANESQERLVTVHVRFFKQRLISCEPLENCEPDKSRPDLVDRRK</sequence>